<evidence type="ECO:0008006" key="4">
    <source>
        <dbReference type="Google" id="ProtNLM"/>
    </source>
</evidence>
<evidence type="ECO:0000313" key="3">
    <source>
        <dbReference type="Proteomes" id="UP000007517"/>
    </source>
</evidence>
<evidence type="ECO:0000313" key="2">
    <source>
        <dbReference type="EMBL" id="CCG01606.1"/>
    </source>
</evidence>
<dbReference type="InterPro" id="IPR024495">
    <property type="entry name" value="DUF2771"/>
</dbReference>
<dbReference type="STRING" id="1146883.BLASA_0650"/>
<gene>
    <name evidence="2" type="ordered locus">BLASA_0650</name>
</gene>
<dbReference type="Proteomes" id="UP000007517">
    <property type="component" value="Chromosome"/>
</dbReference>
<dbReference type="HOGENOM" id="CLU_126967_0_0_11"/>
<sequence length="182" mass="18701">MEPPPQPATGRAGGAPGAADDAGGTVVVVRRPAPALLLVLCTAGTLAACAGEPEAPGDVRVRAGGQDITAQPTQYCLDGEGQRYETTPPVVEVSPDTAIRLTVPEGIAERGWQVQVFDESLQEVIGEVDVPQGTETFDGINSSDVLPPAFYLVVVEDKGGDCGEFSAAWPIGFLRAGGDLGT</sequence>
<reference evidence="3" key="2">
    <citation type="submission" date="2012-02" db="EMBL/GenBank/DDBJ databases">
        <title>Complete genome sequence of Blastococcus saxobsidens strain DD2.</title>
        <authorList>
            <person name="Genoscope."/>
        </authorList>
    </citation>
    <scope>NUCLEOTIDE SEQUENCE [LARGE SCALE GENOMIC DNA]</scope>
    <source>
        <strain evidence="3">DD2</strain>
    </source>
</reference>
<dbReference type="KEGG" id="bsd:BLASA_0650"/>
<keyword evidence="3" id="KW-1185">Reference proteome</keyword>
<evidence type="ECO:0000256" key="1">
    <source>
        <dbReference type="SAM" id="MobiDB-lite"/>
    </source>
</evidence>
<dbReference type="EMBL" id="FO117623">
    <property type="protein sequence ID" value="CCG01606.1"/>
    <property type="molecule type" value="Genomic_DNA"/>
</dbReference>
<feature type="region of interest" description="Disordered" evidence="1">
    <location>
        <begin position="1"/>
        <end position="21"/>
    </location>
</feature>
<accession>H6RQS9</accession>
<dbReference type="Pfam" id="PF10969">
    <property type="entry name" value="DUF2771"/>
    <property type="match status" value="1"/>
</dbReference>
<proteinExistence type="predicted"/>
<organism evidence="2 3">
    <name type="scientific">Blastococcus saxobsidens (strain DD2)</name>
    <dbReference type="NCBI Taxonomy" id="1146883"/>
    <lineage>
        <taxon>Bacteria</taxon>
        <taxon>Bacillati</taxon>
        <taxon>Actinomycetota</taxon>
        <taxon>Actinomycetes</taxon>
        <taxon>Geodermatophilales</taxon>
        <taxon>Geodermatophilaceae</taxon>
        <taxon>Blastococcus</taxon>
    </lineage>
</organism>
<name>H6RQS9_BLASD</name>
<dbReference type="OrthoDB" id="5189933at2"/>
<protein>
    <recommendedName>
        <fullName evidence="4">DUF2771 family protein</fullName>
    </recommendedName>
</protein>
<reference evidence="2 3" key="1">
    <citation type="journal article" date="2012" name="J. Bacteriol.">
        <title>Genome Sequence of Blastococcus saxobsidens DD2, a Stone-Inhabiting Bacterium.</title>
        <authorList>
            <person name="Chouaia B."/>
            <person name="Crotti E."/>
            <person name="Brusetti L."/>
            <person name="Daffonchio D."/>
            <person name="Essoussi I."/>
            <person name="Nouioui I."/>
            <person name="Sbissi I."/>
            <person name="Ghodhbane-Gtari F."/>
            <person name="Gtari M."/>
            <person name="Vacherie B."/>
            <person name="Barbe V."/>
            <person name="Medigue C."/>
            <person name="Gury J."/>
            <person name="Pujic P."/>
            <person name="Normand P."/>
        </authorList>
    </citation>
    <scope>NUCLEOTIDE SEQUENCE [LARGE SCALE GENOMIC DNA]</scope>
    <source>
        <strain evidence="2 3">DD2</strain>
    </source>
</reference>
<dbReference type="AlphaFoldDB" id="H6RQS9"/>